<organism evidence="1">
    <name type="scientific">Anguilla anguilla</name>
    <name type="common">European freshwater eel</name>
    <name type="synonym">Muraena anguilla</name>
    <dbReference type="NCBI Taxonomy" id="7936"/>
    <lineage>
        <taxon>Eukaryota</taxon>
        <taxon>Metazoa</taxon>
        <taxon>Chordata</taxon>
        <taxon>Craniata</taxon>
        <taxon>Vertebrata</taxon>
        <taxon>Euteleostomi</taxon>
        <taxon>Actinopterygii</taxon>
        <taxon>Neopterygii</taxon>
        <taxon>Teleostei</taxon>
        <taxon>Anguilliformes</taxon>
        <taxon>Anguillidae</taxon>
        <taxon>Anguilla</taxon>
    </lineage>
</organism>
<reference evidence="1" key="2">
    <citation type="journal article" date="2015" name="Fish Shellfish Immunol.">
        <title>Early steps in the European eel (Anguilla anguilla)-Vibrio vulnificus interaction in the gills: Role of the RtxA13 toxin.</title>
        <authorList>
            <person name="Callol A."/>
            <person name="Pajuelo D."/>
            <person name="Ebbesson L."/>
            <person name="Teles M."/>
            <person name="MacKenzie S."/>
            <person name="Amaro C."/>
        </authorList>
    </citation>
    <scope>NUCLEOTIDE SEQUENCE</scope>
</reference>
<protein>
    <submittedName>
        <fullName evidence="1">Uncharacterized protein</fullName>
    </submittedName>
</protein>
<name>A0A0E9UZX2_ANGAN</name>
<dbReference type="EMBL" id="GBXM01038029">
    <property type="protein sequence ID" value="JAH70548.1"/>
    <property type="molecule type" value="Transcribed_RNA"/>
</dbReference>
<sequence>MRFYDLGWAFQFGKKINTKQIYKMTLVRGYSGSSGGETGRIFLDQPHKWLAVMLLCSWEGLCGCVVSQVTTYHG</sequence>
<proteinExistence type="predicted"/>
<evidence type="ECO:0000313" key="1">
    <source>
        <dbReference type="EMBL" id="JAH70548.1"/>
    </source>
</evidence>
<reference evidence="1" key="1">
    <citation type="submission" date="2014-11" db="EMBL/GenBank/DDBJ databases">
        <authorList>
            <person name="Amaro Gonzalez C."/>
        </authorList>
    </citation>
    <scope>NUCLEOTIDE SEQUENCE</scope>
</reference>
<accession>A0A0E9UZX2</accession>
<dbReference type="AlphaFoldDB" id="A0A0E9UZX2"/>